<evidence type="ECO:0000256" key="1">
    <source>
        <dbReference type="SAM" id="MobiDB-lite"/>
    </source>
</evidence>
<feature type="compositionally biased region" description="Basic and acidic residues" evidence="1">
    <location>
        <begin position="24"/>
        <end position="37"/>
    </location>
</feature>
<dbReference type="HOGENOM" id="CLU_1336976_0_0_0"/>
<evidence type="ECO:0000313" key="3">
    <source>
        <dbReference type="Proteomes" id="UP000000343"/>
    </source>
</evidence>
<gene>
    <name evidence="2" type="ordered locus">AciX9_0635</name>
</gene>
<dbReference type="Proteomes" id="UP000000343">
    <property type="component" value="Chromosome"/>
</dbReference>
<proteinExistence type="predicted"/>
<name>E8WZA4_GRATM</name>
<dbReference type="eggNOG" id="COG2219">
    <property type="taxonomic scope" value="Bacteria"/>
</dbReference>
<dbReference type="RefSeq" id="WP_013579034.1">
    <property type="nucleotide sequence ID" value="NC_015064.1"/>
</dbReference>
<dbReference type="KEGG" id="acm:AciX9_0635"/>
<organism evidence="3">
    <name type="scientific">Granulicella tundricola (strain ATCC BAA-1859 / DSM 23138 / MP5ACTX9)</name>
    <dbReference type="NCBI Taxonomy" id="1198114"/>
    <lineage>
        <taxon>Bacteria</taxon>
        <taxon>Pseudomonadati</taxon>
        <taxon>Acidobacteriota</taxon>
        <taxon>Terriglobia</taxon>
        <taxon>Terriglobales</taxon>
        <taxon>Acidobacteriaceae</taxon>
        <taxon>Granulicella</taxon>
    </lineage>
</organism>
<sequence length="212" mass="24002">MSEREVVLDQPQVTDEQSEALRNATERAEKAEAELAKLKTAKAPARTSEETKQPPSPSTEINTADVEDEESPDVETSGSADTGGVEELRKDSMMAHLLDSLAAGKDIGHHGRLVFAMVARHFLPHDEVLRYLTHDKDFSNEQALLMLRQVEGRDYSPPKRERILEWQSQQDFPILPDPEDPDCGNLYRNLKFPTEIYDHIGHYQEEKLHSGE</sequence>
<keyword evidence="3" id="KW-1185">Reference proteome</keyword>
<dbReference type="PaxDb" id="1198114-AciX9_0635"/>
<accession>E8WZA4</accession>
<protein>
    <submittedName>
        <fullName evidence="2">Uncharacterized protein</fullName>
    </submittedName>
</protein>
<evidence type="ECO:0000313" key="2">
    <source>
        <dbReference type="EMBL" id="ADW67706.1"/>
    </source>
</evidence>
<dbReference type="AlphaFoldDB" id="E8WZA4"/>
<reference evidence="3" key="1">
    <citation type="submission" date="2011-01" db="EMBL/GenBank/DDBJ databases">
        <title>Complete sequence of chromosome of Acidobacterium sp. MP5ACTX9.</title>
        <authorList>
            <consortium name="US DOE Joint Genome Institute"/>
            <person name="Lucas S."/>
            <person name="Copeland A."/>
            <person name="Lapidus A."/>
            <person name="Cheng J.-F."/>
            <person name="Goodwin L."/>
            <person name="Pitluck S."/>
            <person name="Teshima H."/>
            <person name="Detter J.C."/>
            <person name="Han C."/>
            <person name="Tapia R."/>
            <person name="Land M."/>
            <person name="Hauser L."/>
            <person name="Kyrpides N."/>
            <person name="Ivanova N."/>
            <person name="Ovchinnikova G."/>
            <person name="Pagani I."/>
            <person name="Rawat S.R."/>
            <person name="Mannisto M."/>
            <person name="Haggblom M.M."/>
            <person name="Woyke T."/>
        </authorList>
    </citation>
    <scope>NUCLEOTIDE SEQUENCE [LARGE SCALE GENOMIC DNA]</scope>
    <source>
        <strain evidence="3">MP5ACTX9</strain>
    </source>
</reference>
<dbReference type="STRING" id="1198114.AciX9_0635"/>
<feature type="region of interest" description="Disordered" evidence="1">
    <location>
        <begin position="1"/>
        <end position="85"/>
    </location>
</feature>
<dbReference type="EMBL" id="CP002480">
    <property type="protein sequence ID" value="ADW67706.1"/>
    <property type="molecule type" value="Genomic_DNA"/>
</dbReference>